<dbReference type="Proteomes" id="UP000245938">
    <property type="component" value="Unassembled WGS sequence"/>
</dbReference>
<feature type="non-terminal residue" evidence="2">
    <location>
        <position position="1"/>
    </location>
</feature>
<comment type="caution">
    <text evidence="2">The sequence shown here is derived from an EMBL/GenBank/DDBJ whole genome shotgun (WGS) entry which is preliminary data.</text>
</comment>
<gene>
    <name evidence="2" type="ORF">DEX24_09805</name>
</gene>
<reference evidence="2 3" key="1">
    <citation type="submission" date="2018-05" db="EMBL/GenBank/DDBJ databases">
        <title>Kurthia sibirica genome sequence.</title>
        <authorList>
            <person name="Maclea K.S."/>
            <person name="Goen A.E."/>
        </authorList>
    </citation>
    <scope>NUCLEOTIDE SEQUENCE [LARGE SCALE GENOMIC DNA]</scope>
    <source>
        <strain evidence="2 3">ATCC 49154</strain>
    </source>
</reference>
<evidence type="ECO:0000313" key="3">
    <source>
        <dbReference type="Proteomes" id="UP000245938"/>
    </source>
</evidence>
<keyword evidence="3" id="KW-1185">Reference proteome</keyword>
<accession>A0A2U3AKI8</accession>
<sequence length="64" mass="7315">TRTERSEGEGWSRAREKRPPERNQRLRGKARTGTNFVPVLAYLCISGLFQCPPTKIALFLIVKN</sequence>
<dbReference type="EMBL" id="QFVR01000012">
    <property type="protein sequence ID" value="PWI25031.1"/>
    <property type="molecule type" value="Genomic_DNA"/>
</dbReference>
<feature type="region of interest" description="Disordered" evidence="1">
    <location>
        <begin position="1"/>
        <end position="30"/>
    </location>
</feature>
<protein>
    <submittedName>
        <fullName evidence="2">Uncharacterized protein</fullName>
    </submittedName>
</protein>
<name>A0A2U3AKI8_9BACL</name>
<evidence type="ECO:0000256" key="1">
    <source>
        <dbReference type="SAM" id="MobiDB-lite"/>
    </source>
</evidence>
<proteinExistence type="predicted"/>
<dbReference type="AlphaFoldDB" id="A0A2U3AKI8"/>
<organism evidence="2 3">
    <name type="scientific">Kurthia sibirica</name>
    <dbReference type="NCBI Taxonomy" id="202750"/>
    <lineage>
        <taxon>Bacteria</taxon>
        <taxon>Bacillati</taxon>
        <taxon>Bacillota</taxon>
        <taxon>Bacilli</taxon>
        <taxon>Bacillales</taxon>
        <taxon>Caryophanaceae</taxon>
        <taxon>Kurthia</taxon>
    </lineage>
</organism>
<evidence type="ECO:0000313" key="2">
    <source>
        <dbReference type="EMBL" id="PWI25031.1"/>
    </source>
</evidence>
<feature type="compositionally biased region" description="Basic and acidic residues" evidence="1">
    <location>
        <begin position="1"/>
        <end position="24"/>
    </location>
</feature>